<gene>
    <name evidence="13" type="ORF">DBT44_0009070</name>
    <name evidence="12" type="ORF">ODY61_08620</name>
</gene>
<proteinExistence type="predicted"/>
<protein>
    <recommendedName>
        <fullName evidence="9">Ascorbate-specific PTS system EIIA component</fullName>
    </recommendedName>
    <alternativeName>
        <fullName evidence="10">Ascorbate-specific phosphotransferase enzyme IIA component</fullName>
    </alternativeName>
</protein>
<evidence type="ECO:0000313" key="15">
    <source>
        <dbReference type="Proteomes" id="UP001069047"/>
    </source>
</evidence>
<dbReference type="AlphaFoldDB" id="A0A1E9PKR7"/>
<comment type="subcellular location">
    <subcellularLocation>
        <location evidence="1">Cytoplasm</location>
    </subcellularLocation>
</comment>
<evidence type="ECO:0000256" key="1">
    <source>
        <dbReference type="ARBA" id="ARBA00004496"/>
    </source>
</evidence>
<dbReference type="SUPFAM" id="SSF55804">
    <property type="entry name" value="Phoshotransferase/anion transport protein"/>
    <property type="match status" value="1"/>
</dbReference>
<keyword evidence="7" id="KW-0418">Kinase</keyword>
<reference evidence="12" key="2">
    <citation type="submission" date="2022-09" db="EMBL/GenBank/DDBJ databases">
        <title>Aerococcus urinae taxonomy study.</title>
        <authorList>
            <person name="Christensen J."/>
            <person name="Senneby E."/>
        </authorList>
    </citation>
    <scope>NUCLEOTIDE SEQUENCE</scope>
    <source>
        <strain evidence="12">LUND-41-B12</strain>
    </source>
</reference>
<keyword evidence="3" id="KW-0963">Cytoplasm</keyword>
<keyword evidence="6" id="KW-0598">Phosphotransferase system</keyword>
<dbReference type="PANTHER" id="PTHR36203">
    <property type="entry name" value="ASCORBATE-SPECIFIC PTS SYSTEM EIIA COMPONENT"/>
    <property type="match status" value="1"/>
</dbReference>
<dbReference type="RefSeq" id="WP_070558877.1">
    <property type="nucleotide sequence ID" value="NZ_CAJHLJ010000011.1"/>
</dbReference>
<evidence type="ECO:0000256" key="7">
    <source>
        <dbReference type="ARBA" id="ARBA00022777"/>
    </source>
</evidence>
<evidence type="ECO:0000313" key="14">
    <source>
        <dbReference type="Proteomes" id="UP000250354"/>
    </source>
</evidence>
<evidence type="ECO:0000256" key="2">
    <source>
        <dbReference type="ARBA" id="ARBA00022448"/>
    </source>
</evidence>
<reference evidence="13 14" key="1">
    <citation type="journal article" date="2020" name="J. Bacteriol.">
        <title>Aerococcus urinae Isolated from Women with Lower Urinary Tract Symptoms: In Vitro Aggregation and Genome Analysis.</title>
        <authorList>
            <person name="Hilt E.E."/>
            <person name="Putonti C."/>
            <person name="Thomas-White K."/>
            <person name="Lewis A.L."/>
            <person name="Visick K.L."/>
            <person name="Gilbert N.M."/>
            <person name="Wolfe A.J."/>
        </authorList>
    </citation>
    <scope>NUCLEOTIDE SEQUENCE [LARGE SCALE GENOMIC DNA]</scope>
    <source>
        <strain evidence="13 14">UMB1016</strain>
    </source>
</reference>
<dbReference type="CDD" id="cd00211">
    <property type="entry name" value="PTS_IIA_fru"/>
    <property type="match status" value="1"/>
</dbReference>
<feature type="domain" description="PTS EIIA type-2" evidence="11">
    <location>
        <begin position="4"/>
        <end position="147"/>
    </location>
</feature>
<keyword evidence="12" id="KW-0762">Sugar transport</keyword>
<reference evidence="13" key="3">
    <citation type="submission" date="2024-02" db="EMBL/GenBank/DDBJ databases">
        <authorList>
            <person name="Choi B."/>
        </authorList>
    </citation>
    <scope>NUCLEOTIDE SEQUENCE</scope>
    <source>
        <strain evidence="13">UMB1016</strain>
    </source>
</reference>
<evidence type="ECO:0000313" key="12">
    <source>
        <dbReference type="EMBL" id="MCY3088171.1"/>
    </source>
</evidence>
<evidence type="ECO:0000256" key="6">
    <source>
        <dbReference type="ARBA" id="ARBA00022683"/>
    </source>
</evidence>
<keyword evidence="2" id="KW-0813">Transport</keyword>
<dbReference type="Gene3D" id="3.40.930.10">
    <property type="entry name" value="Mannitol-specific EII, Chain A"/>
    <property type="match status" value="1"/>
</dbReference>
<evidence type="ECO:0000256" key="5">
    <source>
        <dbReference type="ARBA" id="ARBA00022679"/>
    </source>
</evidence>
<dbReference type="GeneID" id="86859107"/>
<accession>A0A1E9PKR7</accession>
<evidence type="ECO:0000313" key="13">
    <source>
        <dbReference type="EMBL" id="WWC54517.1"/>
    </source>
</evidence>
<dbReference type="PROSITE" id="PS00372">
    <property type="entry name" value="PTS_EIIA_TYPE_2_HIS"/>
    <property type="match status" value="1"/>
</dbReference>
<dbReference type="InterPro" id="IPR051351">
    <property type="entry name" value="Ascorbate-PTS_EIIA_comp"/>
</dbReference>
<comment type="function">
    <text evidence="8">The phosphoenolpyruvate-dependent sugar phosphotransferase system (sugar PTS), a major carbohydrate active transport system, catalyzes the phosphorylation of incoming sugar substrates concomitantly with their translocation across the cell membrane. The enzyme II UlaABC PTS system is involved in ascorbate transport.</text>
</comment>
<dbReference type="GO" id="GO:0005737">
    <property type="term" value="C:cytoplasm"/>
    <property type="evidence" value="ECO:0007669"/>
    <property type="project" value="UniProtKB-SubCell"/>
</dbReference>
<dbReference type="Proteomes" id="UP000250354">
    <property type="component" value="Chromosome"/>
</dbReference>
<evidence type="ECO:0000256" key="8">
    <source>
        <dbReference type="ARBA" id="ARBA00037387"/>
    </source>
</evidence>
<dbReference type="EMBL" id="CP145132">
    <property type="protein sequence ID" value="WWC54517.1"/>
    <property type="molecule type" value="Genomic_DNA"/>
</dbReference>
<dbReference type="Pfam" id="PF00359">
    <property type="entry name" value="PTS_EIIA_2"/>
    <property type="match status" value="1"/>
</dbReference>
<keyword evidence="5" id="KW-0808">Transferase</keyword>
<dbReference type="EMBL" id="JAOTMY010000006">
    <property type="protein sequence ID" value="MCY3088171.1"/>
    <property type="molecule type" value="Genomic_DNA"/>
</dbReference>
<accession>A0A9Q4H5J3</accession>
<dbReference type="InterPro" id="IPR002178">
    <property type="entry name" value="PTS_EIIA_type-2_dom"/>
</dbReference>
<name>A0A1E9PKR7_9LACT</name>
<evidence type="ECO:0000256" key="10">
    <source>
        <dbReference type="ARBA" id="ARBA00042072"/>
    </source>
</evidence>
<organism evidence="12 15">
    <name type="scientific">Aerococcus mictus</name>
    <dbReference type="NCBI Taxonomy" id="2976810"/>
    <lineage>
        <taxon>Bacteria</taxon>
        <taxon>Bacillati</taxon>
        <taxon>Bacillota</taxon>
        <taxon>Bacilli</taxon>
        <taxon>Lactobacillales</taxon>
        <taxon>Aerococcaceae</taxon>
        <taxon>Aerococcus</taxon>
    </lineage>
</organism>
<dbReference type="PROSITE" id="PS51094">
    <property type="entry name" value="PTS_EIIA_TYPE_2"/>
    <property type="match status" value="1"/>
</dbReference>
<evidence type="ECO:0000256" key="4">
    <source>
        <dbReference type="ARBA" id="ARBA00022553"/>
    </source>
</evidence>
<evidence type="ECO:0000256" key="9">
    <source>
        <dbReference type="ARBA" id="ARBA00041175"/>
    </source>
</evidence>
<keyword evidence="4" id="KW-0597">Phosphoprotein</keyword>
<dbReference type="Proteomes" id="UP001069047">
    <property type="component" value="Unassembled WGS sequence"/>
</dbReference>
<dbReference type="PANTHER" id="PTHR36203:SF1">
    <property type="entry name" value="ASCORBATE-SPECIFIC PTS SYSTEM EIIA COMPONENT"/>
    <property type="match status" value="1"/>
</dbReference>
<evidence type="ECO:0000256" key="3">
    <source>
        <dbReference type="ARBA" id="ARBA00022490"/>
    </source>
</evidence>
<sequence length="150" mass="16991">MLTDLITEETVQIIDKKVNWKEAFEILAAPLVKNGSIEPRYIDAMINRIEELGPFINLGKGIAIPHARPEDGVTKKAMGLLVLKEPIYLLDRDDQKIDVLFLIAATDNESHLEALQELTIFLRDDENISKLKKIENYSDFKNIVSEAKGE</sequence>
<evidence type="ECO:0000259" key="11">
    <source>
        <dbReference type="PROSITE" id="PS51094"/>
    </source>
</evidence>
<dbReference type="InterPro" id="IPR016152">
    <property type="entry name" value="PTrfase/Anion_transptr"/>
</dbReference>
<dbReference type="GO" id="GO:0009401">
    <property type="term" value="P:phosphoenolpyruvate-dependent sugar phosphotransferase system"/>
    <property type="evidence" value="ECO:0007669"/>
    <property type="project" value="UniProtKB-KW"/>
</dbReference>
<keyword evidence="14" id="KW-1185">Reference proteome</keyword>
<dbReference type="GO" id="GO:0016301">
    <property type="term" value="F:kinase activity"/>
    <property type="evidence" value="ECO:0007669"/>
    <property type="project" value="UniProtKB-KW"/>
</dbReference>